<sequence>MPLKKKDATEASPAHTAALSEQPHRGSHARSSACTSARPNACTSDREAAPQMPVGQAAPRIRPHIPTTIGLINADAAGHQAPSQILIHDFAAALLAYNAASAAGIEGLDTAPALPYFHIPAATLPATYGTSHTTQDSSNASAGQDTLDTLATCDALVLAFDATSGHAPKGLMQLIENVCAIRMNGSTGAAQKSTLPTSSQALVGNEHHAIRHAMHRIRIYAIARVDGLDSRPAYQAFCEIKHAFEHMQEPTREAAGAIWCGGLAIAGGDLITPLRKSPRMGMLLRKRSGAMDRLVAAVRSGRTVEDAAHAFGSTSTHAKAAGEGIVYAPAPLPPWVYPLYKKYLQPQKEY</sequence>
<proteinExistence type="predicted"/>
<dbReference type="RefSeq" id="WP_222198889.1">
    <property type="nucleotide sequence ID" value="NZ_JAIMFO010000004.1"/>
</dbReference>
<accession>A0ABS7MJE9</accession>
<reference evidence="2 3" key="1">
    <citation type="submission" date="2021-08" db="EMBL/GenBank/DDBJ databases">
        <title>Collinsella faecalis sp. nov. isolated from swine faeces.</title>
        <authorList>
            <person name="Oh B.S."/>
            <person name="Lee J.H."/>
        </authorList>
    </citation>
    <scope>NUCLEOTIDE SEQUENCE [LARGE SCALE GENOMIC DNA]</scope>
    <source>
        <strain evidence="2 3">AGMB00827</strain>
    </source>
</reference>
<feature type="compositionally biased region" description="Polar residues" evidence="1">
    <location>
        <begin position="29"/>
        <end position="43"/>
    </location>
</feature>
<keyword evidence="3" id="KW-1185">Reference proteome</keyword>
<feature type="region of interest" description="Disordered" evidence="1">
    <location>
        <begin position="1"/>
        <end position="61"/>
    </location>
</feature>
<name>A0ABS7MJE9_9ACTN</name>
<gene>
    <name evidence="2" type="ORF">K6V98_02080</name>
</gene>
<organism evidence="2 3">
    <name type="scientific">Collinsella ureilytica</name>
    <dbReference type="NCBI Taxonomy" id="2869515"/>
    <lineage>
        <taxon>Bacteria</taxon>
        <taxon>Bacillati</taxon>
        <taxon>Actinomycetota</taxon>
        <taxon>Coriobacteriia</taxon>
        <taxon>Coriobacteriales</taxon>
        <taxon>Coriobacteriaceae</taxon>
        <taxon>Collinsella</taxon>
    </lineage>
</organism>
<evidence type="ECO:0000313" key="2">
    <source>
        <dbReference type="EMBL" id="MBY4797153.1"/>
    </source>
</evidence>
<comment type="caution">
    <text evidence="2">The sequence shown here is derived from an EMBL/GenBank/DDBJ whole genome shotgun (WGS) entry which is preliminary data.</text>
</comment>
<evidence type="ECO:0000256" key="1">
    <source>
        <dbReference type="SAM" id="MobiDB-lite"/>
    </source>
</evidence>
<protein>
    <submittedName>
        <fullName evidence="2">Uncharacterized protein</fullName>
    </submittedName>
</protein>
<evidence type="ECO:0000313" key="3">
    <source>
        <dbReference type="Proteomes" id="UP000700908"/>
    </source>
</evidence>
<dbReference type="EMBL" id="JAIMFO010000004">
    <property type="protein sequence ID" value="MBY4797153.1"/>
    <property type="molecule type" value="Genomic_DNA"/>
</dbReference>
<dbReference type="Proteomes" id="UP000700908">
    <property type="component" value="Unassembled WGS sequence"/>
</dbReference>